<dbReference type="GO" id="GO:0000976">
    <property type="term" value="F:transcription cis-regulatory region binding"/>
    <property type="evidence" value="ECO:0007669"/>
    <property type="project" value="TreeGrafter"/>
</dbReference>
<evidence type="ECO:0000256" key="2">
    <source>
        <dbReference type="ARBA" id="ARBA00023125"/>
    </source>
</evidence>
<evidence type="ECO:0000256" key="5">
    <source>
        <dbReference type="PROSITE-ProRule" id="PRU01091"/>
    </source>
</evidence>
<dbReference type="PROSITE" id="PS51755">
    <property type="entry name" value="OMPR_PHOB"/>
    <property type="match status" value="1"/>
</dbReference>
<evidence type="ECO:0000256" key="4">
    <source>
        <dbReference type="PROSITE-ProRule" id="PRU00169"/>
    </source>
</evidence>
<reference evidence="8 9" key="1">
    <citation type="submission" date="2020-03" db="EMBL/GenBank/DDBJ databases">
        <authorList>
            <person name="Lai Q."/>
        </authorList>
    </citation>
    <scope>NUCLEOTIDE SEQUENCE [LARGE SCALE GENOMIC DNA]</scope>
    <source>
        <strain evidence="8 9">CCUG 25036</strain>
    </source>
</reference>
<evidence type="ECO:0000313" key="8">
    <source>
        <dbReference type="EMBL" id="NII04903.1"/>
    </source>
</evidence>
<proteinExistence type="predicted"/>
<dbReference type="Gene3D" id="1.10.10.10">
    <property type="entry name" value="Winged helix-like DNA-binding domain superfamily/Winged helix DNA-binding domain"/>
    <property type="match status" value="1"/>
</dbReference>
<dbReference type="GO" id="GO:0006355">
    <property type="term" value="P:regulation of DNA-templated transcription"/>
    <property type="evidence" value="ECO:0007669"/>
    <property type="project" value="InterPro"/>
</dbReference>
<dbReference type="Proteomes" id="UP000490980">
    <property type="component" value="Unassembled WGS sequence"/>
</dbReference>
<dbReference type="InterPro" id="IPR016032">
    <property type="entry name" value="Sig_transdc_resp-reg_C-effctor"/>
</dbReference>
<dbReference type="PROSITE" id="PS50110">
    <property type="entry name" value="RESPONSE_REGULATORY"/>
    <property type="match status" value="1"/>
</dbReference>
<dbReference type="InterPro" id="IPR001789">
    <property type="entry name" value="Sig_transdc_resp-reg_receiver"/>
</dbReference>
<feature type="DNA-binding region" description="OmpR/PhoB-type" evidence="5">
    <location>
        <begin position="122"/>
        <end position="216"/>
    </location>
</feature>
<dbReference type="GO" id="GO:0000156">
    <property type="term" value="F:phosphorelay response regulator activity"/>
    <property type="evidence" value="ECO:0007669"/>
    <property type="project" value="TreeGrafter"/>
</dbReference>
<dbReference type="InterPro" id="IPR001867">
    <property type="entry name" value="OmpR/PhoB-type_DNA-bd"/>
</dbReference>
<dbReference type="RefSeq" id="WP_166945617.1">
    <property type="nucleotide sequence ID" value="NZ_JAARLZ010000001.1"/>
</dbReference>
<feature type="domain" description="OmpR/PhoB-type" evidence="7">
    <location>
        <begin position="122"/>
        <end position="216"/>
    </location>
</feature>
<keyword evidence="1" id="KW-0805">Transcription regulation</keyword>
<dbReference type="PANTHER" id="PTHR48111">
    <property type="entry name" value="REGULATOR OF RPOS"/>
    <property type="match status" value="1"/>
</dbReference>
<dbReference type="CDD" id="cd00383">
    <property type="entry name" value="trans_reg_C"/>
    <property type="match status" value="1"/>
</dbReference>
<dbReference type="Pfam" id="PF00072">
    <property type="entry name" value="Response_reg"/>
    <property type="match status" value="1"/>
</dbReference>
<dbReference type="EMBL" id="JAARLZ010000001">
    <property type="protein sequence ID" value="NII04903.1"/>
    <property type="molecule type" value="Genomic_DNA"/>
</dbReference>
<keyword evidence="3" id="KW-0804">Transcription</keyword>
<dbReference type="SMART" id="SM00862">
    <property type="entry name" value="Trans_reg_C"/>
    <property type="match status" value="1"/>
</dbReference>
<dbReference type="SUPFAM" id="SSF46894">
    <property type="entry name" value="C-terminal effector domain of the bipartite response regulators"/>
    <property type="match status" value="1"/>
</dbReference>
<protein>
    <submittedName>
        <fullName evidence="8">Response regulator</fullName>
    </submittedName>
</protein>
<dbReference type="Pfam" id="PF00486">
    <property type="entry name" value="Trans_reg_C"/>
    <property type="match status" value="1"/>
</dbReference>
<evidence type="ECO:0000256" key="3">
    <source>
        <dbReference type="ARBA" id="ARBA00023163"/>
    </source>
</evidence>
<name>A0A7X5U6Q1_9GAMM</name>
<dbReference type="SMART" id="SM00448">
    <property type="entry name" value="REC"/>
    <property type="match status" value="1"/>
</dbReference>
<evidence type="ECO:0000259" key="6">
    <source>
        <dbReference type="PROSITE" id="PS50110"/>
    </source>
</evidence>
<feature type="domain" description="Response regulatory" evidence="6">
    <location>
        <begin position="2"/>
        <end position="114"/>
    </location>
</feature>
<dbReference type="GO" id="GO:0005829">
    <property type="term" value="C:cytosol"/>
    <property type="evidence" value="ECO:0007669"/>
    <property type="project" value="TreeGrafter"/>
</dbReference>
<keyword evidence="9" id="KW-1185">Reference proteome</keyword>
<comment type="caution">
    <text evidence="8">The sequence shown here is derived from an EMBL/GenBank/DDBJ whole genome shotgun (WGS) entry which is preliminary data.</text>
</comment>
<evidence type="ECO:0000256" key="1">
    <source>
        <dbReference type="ARBA" id="ARBA00023015"/>
    </source>
</evidence>
<dbReference type="InterPro" id="IPR011006">
    <property type="entry name" value="CheY-like_superfamily"/>
</dbReference>
<keyword evidence="2 5" id="KW-0238">DNA-binding</keyword>
<accession>A0A7X5U6Q1</accession>
<evidence type="ECO:0000313" key="9">
    <source>
        <dbReference type="Proteomes" id="UP000490980"/>
    </source>
</evidence>
<dbReference type="InterPro" id="IPR039420">
    <property type="entry name" value="WalR-like"/>
</dbReference>
<dbReference type="InterPro" id="IPR036388">
    <property type="entry name" value="WH-like_DNA-bd_sf"/>
</dbReference>
<sequence length="216" mass="23824">MYVIIVEEDPRQGMAMKRAFEQMACTVLWINAGNSALEALRQPDADLVVIALPEPVDTGLLRDARRAGVRTPILVIVACDSARARIDALDAGADDCLATPFDLDELTARARCLARRHEGQADNGMQAGPIHMDIGRLEVSLEGRRVELTRREFAVLRALMCRPGRIVQRDVIERSVYGCDSDVGSNALEVLVHSLRRKLGQEAIGTVRGFGYMVRK</sequence>
<comment type="caution">
    <text evidence="4">Lacks conserved residue(s) required for the propagation of feature annotation.</text>
</comment>
<evidence type="ECO:0000259" key="7">
    <source>
        <dbReference type="PROSITE" id="PS51755"/>
    </source>
</evidence>
<dbReference type="SUPFAM" id="SSF52172">
    <property type="entry name" value="CheY-like"/>
    <property type="match status" value="1"/>
</dbReference>
<dbReference type="PANTHER" id="PTHR48111:SF67">
    <property type="entry name" value="TRANSCRIPTIONAL REGULATORY PROTEIN TCTD"/>
    <property type="match status" value="1"/>
</dbReference>
<gene>
    <name evidence="8" type="ORF">HBF25_00725</name>
</gene>
<organism evidence="8 9">
    <name type="scientific">Luteibacter anthropi</name>
    <dbReference type="NCBI Taxonomy" id="564369"/>
    <lineage>
        <taxon>Bacteria</taxon>
        <taxon>Pseudomonadati</taxon>
        <taxon>Pseudomonadota</taxon>
        <taxon>Gammaproteobacteria</taxon>
        <taxon>Lysobacterales</taxon>
        <taxon>Rhodanobacteraceae</taxon>
        <taxon>Luteibacter</taxon>
    </lineage>
</organism>
<dbReference type="Gene3D" id="3.40.50.2300">
    <property type="match status" value="1"/>
</dbReference>
<dbReference type="AlphaFoldDB" id="A0A7X5U6Q1"/>
<dbReference type="GO" id="GO:0032993">
    <property type="term" value="C:protein-DNA complex"/>
    <property type="evidence" value="ECO:0007669"/>
    <property type="project" value="TreeGrafter"/>
</dbReference>